<sequence length="607" mass="67948">MSLVLYGENFNGDPKSAQNVVLRDPNSRSLVVMNQASGEISLVRQIRGPRIDSKISQNRPRLLSSYLCPQCGTEVGTGFEYESSPQSPESKSGSFVHRNYFKLLEQNNPYRSQQSCIQGLSAIPSTLFTPGYYRRFFRELSLLGSGARGSVYKVEHVLMDNHLGVYALKKIHIGNDLSWLELGMKEVKFLSSLTHNCTNLITYNHVWLEMASASGIVRASDGQDALDSEQIPCIFILQKFCPGGNLEEVIEKKVFGRFADHESSDERKRQFRLKRAEREAGTSKRQGLTTSQLLSIIYDIASGLKELHQMNIIHRDLKPSNCLLSEAYDPDKLLYGEKSFPNVMIGDFGESQICGQLRSATGATGTLEFTAPEVILVNTKAGNMSASLPQFTFQSDMYSLGMVCYFLTFGELPFMNDLSLPQLKDDIKSLQIDKKFLLRKHIDLQLLPIDPKIFDLIEILLSANALERPTAAMVTNTVRELMGEIRRSSDSQQSILSSADIQDQDQLSDSEMDESALHESTSIKTPEPSSLSRYLWDPYSLAISIFTVYRYGRSSYLPFLSVFLLGMSFRAEYRVRSSVLVAILSSVNLAILLIGTQLKSASVIELD</sequence>
<dbReference type="PROSITE" id="PS50011">
    <property type="entry name" value="PROTEIN_KINASE_DOM"/>
    <property type="match status" value="1"/>
</dbReference>
<protein>
    <submittedName>
        <fullName evidence="8">LALA0S02e05490g1_1</fullName>
    </submittedName>
</protein>
<dbReference type="STRING" id="1245769.A0A0C7MMK1"/>
<evidence type="ECO:0000256" key="5">
    <source>
        <dbReference type="ARBA" id="ARBA00037982"/>
    </source>
</evidence>
<proteinExistence type="inferred from homology"/>
<dbReference type="GO" id="GO:0005737">
    <property type="term" value="C:cytoplasm"/>
    <property type="evidence" value="ECO:0007669"/>
    <property type="project" value="TreeGrafter"/>
</dbReference>
<dbReference type="PANTHER" id="PTHR11042:SF138">
    <property type="entry name" value="SERINE_THREONINE-PROTEIN KINASE IKS1-RELATED"/>
    <property type="match status" value="1"/>
</dbReference>
<evidence type="ECO:0000256" key="6">
    <source>
        <dbReference type="SAM" id="MobiDB-lite"/>
    </source>
</evidence>
<accession>A0A0C7MMK1</accession>
<dbReference type="AlphaFoldDB" id="A0A0C7MMK1"/>
<dbReference type="PROSITE" id="PS00108">
    <property type="entry name" value="PROTEIN_KINASE_ST"/>
    <property type="match status" value="1"/>
</dbReference>
<feature type="compositionally biased region" description="Polar residues" evidence="6">
    <location>
        <begin position="518"/>
        <end position="529"/>
    </location>
</feature>
<dbReference type="GO" id="GO:0005634">
    <property type="term" value="C:nucleus"/>
    <property type="evidence" value="ECO:0007669"/>
    <property type="project" value="TreeGrafter"/>
</dbReference>
<evidence type="ECO:0000256" key="4">
    <source>
        <dbReference type="ARBA" id="ARBA00022840"/>
    </source>
</evidence>
<dbReference type="InterPro" id="IPR011009">
    <property type="entry name" value="Kinase-like_dom_sf"/>
</dbReference>
<dbReference type="SUPFAM" id="SSF56112">
    <property type="entry name" value="Protein kinase-like (PK-like)"/>
    <property type="match status" value="1"/>
</dbReference>
<keyword evidence="2" id="KW-0547">Nucleotide-binding</keyword>
<evidence type="ECO:0000313" key="8">
    <source>
        <dbReference type="EMBL" id="CEP61044.1"/>
    </source>
</evidence>
<feature type="compositionally biased region" description="Low complexity" evidence="6">
    <location>
        <begin position="490"/>
        <end position="501"/>
    </location>
</feature>
<dbReference type="GO" id="GO:0004672">
    <property type="term" value="F:protein kinase activity"/>
    <property type="evidence" value="ECO:0007669"/>
    <property type="project" value="InterPro"/>
</dbReference>
<evidence type="ECO:0000313" key="9">
    <source>
        <dbReference type="Proteomes" id="UP000054304"/>
    </source>
</evidence>
<reference evidence="8 9" key="1">
    <citation type="submission" date="2014-12" db="EMBL/GenBank/DDBJ databases">
        <authorList>
            <person name="Neuveglise Cecile"/>
        </authorList>
    </citation>
    <scope>NUCLEOTIDE SEQUENCE [LARGE SCALE GENOMIC DNA]</scope>
    <source>
        <strain evidence="8 9">CBS 12615</strain>
    </source>
</reference>
<dbReference type="EMBL" id="LN736361">
    <property type="protein sequence ID" value="CEP61044.1"/>
    <property type="molecule type" value="Genomic_DNA"/>
</dbReference>
<feature type="compositionally biased region" description="Acidic residues" evidence="6">
    <location>
        <begin position="502"/>
        <end position="514"/>
    </location>
</feature>
<dbReference type="Gene3D" id="1.10.510.10">
    <property type="entry name" value="Transferase(Phosphotransferase) domain 1"/>
    <property type="match status" value="1"/>
</dbReference>
<dbReference type="SMART" id="SM00220">
    <property type="entry name" value="S_TKc"/>
    <property type="match status" value="1"/>
</dbReference>
<name>A0A0C7MMK1_9SACH</name>
<dbReference type="InterPro" id="IPR050339">
    <property type="entry name" value="CC_SR_Kinase"/>
</dbReference>
<keyword evidence="9" id="KW-1185">Reference proteome</keyword>
<evidence type="ECO:0000256" key="3">
    <source>
        <dbReference type="ARBA" id="ARBA00022777"/>
    </source>
</evidence>
<feature type="region of interest" description="Disordered" evidence="6">
    <location>
        <begin position="489"/>
        <end position="529"/>
    </location>
</feature>
<keyword evidence="1" id="KW-0808">Transferase</keyword>
<organism evidence="8 9">
    <name type="scientific">Lachancea lanzarotensis</name>
    <dbReference type="NCBI Taxonomy" id="1245769"/>
    <lineage>
        <taxon>Eukaryota</taxon>
        <taxon>Fungi</taxon>
        <taxon>Dikarya</taxon>
        <taxon>Ascomycota</taxon>
        <taxon>Saccharomycotina</taxon>
        <taxon>Saccharomycetes</taxon>
        <taxon>Saccharomycetales</taxon>
        <taxon>Saccharomycetaceae</taxon>
        <taxon>Lachancea</taxon>
    </lineage>
</organism>
<evidence type="ECO:0000256" key="2">
    <source>
        <dbReference type="ARBA" id="ARBA00022741"/>
    </source>
</evidence>
<evidence type="ECO:0000256" key="1">
    <source>
        <dbReference type="ARBA" id="ARBA00022679"/>
    </source>
</evidence>
<dbReference type="GeneID" id="34684458"/>
<dbReference type="Proteomes" id="UP000054304">
    <property type="component" value="Unassembled WGS sequence"/>
</dbReference>
<keyword evidence="3" id="KW-0418">Kinase</keyword>
<dbReference type="Gene3D" id="3.30.200.20">
    <property type="entry name" value="Phosphorylase Kinase, domain 1"/>
    <property type="match status" value="1"/>
</dbReference>
<dbReference type="RefSeq" id="XP_022627281.1">
    <property type="nucleotide sequence ID" value="XM_022773790.1"/>
</dbReference>
<dbReference type="InterPro" id="IPR000719">
    <property type="entry name" value="Prot_kinase_dom"/>
</dbReference>
<dbReference type="Pfam" id="PF00069">
    <property type="entry name" value="Pkinase"/>
    <property type="match status" value="1"/>
</dbReference>
<dbReference type="HOGENOM" id="CLU_010228_2_2_1"/>
<dbReference type="OrthoDB" id="1405469at2759"/>
<comment type="similarity">
    <text evidence="5">Belongs to the protein kinase superfamily. Ser/Thr protein kinase family. GCN2 subfamily.</text>
</comment>
<feature type="domain" description="Protein kinase" evidence="7">
    <location>
        <begin position="137"/>
        <end position="482"/>
    </location>
</feature>
<dbReference type="InterPro" id="IPR008271">
    <property type="entry name" value="Ser/Thr_kinase_AS"/>
</dbReference>
<keyword evidence="4" id="KW-0067">ATP-binding</keyword>
<gene>
    <name evidence="8" type="ORF">LALA0_S02e05490g</name>
</gene>
<dbReference type="GO" id="GO:0005524">
    <property type="term" value="F:ATP binding"/>
    <property type="evidence" value="ECO:0007669"/>
    <property type="project" value="UniProtKB-KW"/>
</dbReference>
<evidence type="ECO:0000259" key="7">
    <source>
        <dbReference type="PROSITE" id="PS50011"/>
    </source>
</evidence>
<dbReference type="PANTHER" id="PTHR11042">
    <property type="entry name" value="EUKARYOTIC TRANSLATION INITIATION FACTOR 2-ALPHA KINASE EIF2-ALPHA KINASE -RELATED"/>
    <property type="match status" value="1"/>
</dbReference>